<gene>
    <name evidence="2" type="ORF">WG219_02925</name>
</gene>
<proteinExistence type="predicted"/>
<dbReference type="PANTHER" id="PTHR34980:SF3">
    <property type="entry name" value="BLR8105 PROTEIN"/>
    <property type="match status" value="1"/>
</dbReference>
<accession>A0ABZ2RHH4</accession>
<keyword evidence="1" id="KW-1133">Transmembrane helix</keyword>
<feature type="transmembrane region" description="Helical" evidence="1">
    <location>
        <begin position="211"/>
        <end position="233"/>
    </location>
</feature>
<dbReference type="Pfam" id="PF05656">
    <property type="entry name" value="DUF805"/>
    <property type="match status" value="1"/>
</dbReference>
<dbReference type="EMBL" id="CP148074">
    <property type="protein sequence ID" value="WXL26458.1"/>
    <property type="molecule type" value="Genomic_DNA"/>
</dbReference>
<reference evidence="2 3" key="1">
    <citation type="submission" date="2024-03" db="EMBL/GenBank/DDBJ databases">
        <title>Complete genome of BD2.</title>
        <authorList>
            <person name="Cao G."/>
        </authorList>
    </citation>
    <scope>NUCLEOTIDE SEQUENCE [LARGE SCALE GENOMIC DNA]</scope>
    <source>
        <strain evidence="2 3">BD2</strain>
    </source>
</reference>
<keyword evidence="1" id="KW-0472">Membrane</keyword>
<organism evidence="2 3">
    <name type="scientific">Ectopseudomonas mendocina</name>
    <name type="common">Pseudomonas mendocina</name>
    <dbReference type="NCBI Taxonomy" id="300"/>
    <lineage>
        <taxon>Bacteria</taxon>
        <taxon>Pseudomonadati</taxon>
        <taxon>Pseudomonadota</taxon>
        <taxon>Gammaproteobacteria</taxon>
        <taxon>Pseudomonadales</taxon>
        <taxon>Pseudomonadaceae</taxon>
        <taxon>Ectopseudomonas</taxon>
    </lineage>
</organism>
<keyword evidence="1" id="KW-0812">Transmembrane</keyword>
<evidence type="ECO:0000313" key="3">
    <source>
        <dbReference type="Proteomes" id="UP001476583"/>
    </source>
</evidence>
<protein>
    <submittedName>
        <fullName evidence="2">DUF805 domain-containing protein</fullName>
    </submittedName>
</protein>
<evidence type="ECO:0000256" key="1">
    <source>
        <dbReference type="SAM" id="Phobius"/>
    </source>
</evidence>
<feature type="transmembrane region" description="Helical" evidence="1">
    <location>
        <begin position="245"/>
        <end position="267"/>
    </location>
</feature>
<feature type="transmembrane region" description="Helical" evidence="1">
    <location>
        <begin position="181"/>
        <end position="205"/>
    </location>
</feature>
<keyword evidence="3" id="KW-1185">Reference proteome</keyword>
<name>A0ABZ2RHH4_ECTME</name>
<feature type="transmembrane region" description="Helical" evidence="1">
    <location>
        <begin position="287"/>
        <end position="312"/>
    </location>
</feature>
<sequence length="318" mass="33852">MTDTRYKIVFSGEVLPGHDLNTVKDNLVRLFKSDLDRINTLFKGGAVEIKRDLDEAEAKQYFNALQKAGAQVTIERDISASLTLVETEDHPAPSSAPVAAAQMTCPKCGHQQAASSECAACGIIIEKYLARHSQLEQTKSVSAEQPATPYAPPKSAVSENLPEFGTLKVFTTDGRIGRLRYLAWSMVMALAFVPAIGIFAGLFAAGDGTGVLSVIVGVIGLVGMLVVSVMIGVQRIHDIGWSGWLILLNLVPAIGGVFSLLMFLVPGSTEANRYGPPPPPNSTAVKVLAALWVVFIIGGILAAILIPSYMAYIDSAVK</sequence>
<dbReference type="Proteomes" id="UP001476583">
    <property type="component" value="Chromosome"/>
</dbReference>
<evidence type="ECO:0000313" key="2">
    <source>
        <dbReference type="EMBL" id="WXL26458.1"/>
    </source>
</evidence>
<dbReference type="InterPro" id="IPR008523">
    <property type="entry name" value="DUF805"/>
</dbReference>
<dbReference type="PANTHER" id="PTHR34980">
    <property type="entry name" value="INNER MEMBRANE PROTEIN-RELATED-RELATED"/>
    <property type="match status" value="1"/>
</dbReference>